<organism evidence="3 4">
    <name type="scientific">Canna indica</name>
    <name type="common">Indian-shot</name>
    <dbReference type="NCBI Taxonomy" id="4628"/>
    <lineage>
        <taxon>Eukaryota</taxon>
        <taxon>Viridiplantae</taxon>
        <taxon>Streptophyta</taxon>
        <taxon>Embryophyta</taxon>
        <taxon>Tracheophyta</taxon>
        <taxon>Spermatophyta</taxon>
        <taxon>Magnoliopsida</taxon>
        <taxon>Liliopsida</taxon>
        <taxon>Zingiberales</taxon>
        <taxon>Cannaceae</taxon>
        <taxon>Canna</taxon>
    </lineage>
</organism>
<reference evidence="3 4" key="1">
    <citation type="submission" date="2023-10" db="EMBL/GenBank/DDBJ databases">
        <title>Chromosome-scale genome assembly provides insights into flower coloration mechanisms of Canna indica.</title>
        <authorList>
            <person name="Li C."/>
        </authorList>
    </citation>
    <scope>NUCLEOTIDE SEQUENCE [LARGE SCALE GENOMIC DNA]</scope>
    <source>
        <tissue evidence="3">Flower</tissue>
    </source>
</reference>
<proteinExistence type="predicted"/>
<feature type="compositionally biased region" description="Basic and acidic residues" evidence="2">
    <location>
        <begin position="105"/>
        <end position="115"/>
    </location>
</feature>
<feature type="compositionally biased region" description="Basic and acidic residues" evidence="2">
    <location>
        <begin position="534"/>
        <end position="563"/>
    </location>
</feature>
<protein>
    <recommendedName>
        <fullName evidence="5">Eukaryotic translation initiation factor 4B1</fullName>
    </recommendedName>
</protein>
<dbReference type="GO" id="GO:0003743">
    <property type="term" value="F:translation initiation factor activity"/>
    <property type="evidence" value="ECO:0007669"/>
    <property type="project" value="InterPro"/>
</dbReference>
<dbReference type="PANTHER" id="PTHR32091:SF20">
    <property type="entry name" value="EUKARYOTIC TRANSLATION INITIATION FACTOR 4B1"/>
    <property type="match status" value="1"/>
</dbReference>
<evidence type="ECO:0008006" key="5">
    <source>
        <dbReference type="Google" id="ProtNLM"/>
    </source>
</evidence>
<dbReference type="GO" id="GO:0003729">
    <property type="term" value="F:mRNA binding"/>
    <property type="evidence" value="ECO:0007669"/>
    <property type="project" value="TreeGrafter"/>
</dbReference>
<dbReference type="EMBL" id="CP136897">
    <property type="protein sequence ID" value="WOL16109.1"/>
    <property type="molecule type" value="Genomic_DNA"/>
</dbReference>
<evidence type="ECO:0000313" key="4">
    <source>
        <dbReference type="Proteomes" id="UP001327560"/>
    </source>
</evidence>
<feature type="region of interest" description="Disordered" evidence="2">
    <location>
        <begin position="88"/>
        <end position="387"/>
    </location>
</feature>
<dbReference type="Proteomes" id="UP001327560">
    <property type="component" value="Chromosome 8"/>
</dbReference>
<keyword evidence="1" id="KW-0175">Coiled coil</keyword>
<dbReference type="AlphaFoldDB" id="A0AAQ3QLW0"/>
<gene>
    <name evidence="3" type="ORF">Cni_G24891</name>
</gene>
<feature type="compositionally biased region" description="Basic and acidic residues" evidence="2">
    <location>
        <begin position="311"/>
        <end position="335"/>
    </location>
</feature>
<feature type="compositionally biased region" description="Basic and acidic residues" evidence="2">
    <location>
        <begin position="163"/>
        <end position="184"/>
    </location>
</feature>
<dbReference type="Pfam" id="PF06273">
    <property type="entry name" value="eIF-4B"/>
    <property type="match status" value="1"/>
</dbReference>
<evidence type="ECO:0000313" key="3">
    <source>
        <dbReference type="EMBL" id="WOL16109.1"/>
    </source>
</evidence>
<name>A0AAQ3QLW0_9LILI</name>
<feature type="compositionally biased region" description="Basic and acidic residues" evidence="2">
    <location>
        <begin position="14"/>
        <end position="28"/>
    </location>
</feature>
<accession>A0AAQ3QLW0</accession>
<feature type="compositionally biased region" description="Low complexity" evidence="2">
    <location>
        <begin position="494"/>
        <end position="505"/>
    </location>
</feature>
<feature type="compositionally biased region" description="Low complexity" evidence="2">
    <location>
        <begin position="295"/>
        <end position="306"/>
    </location>
</feature>
<evidence type="ECO:0000256" key="1">
    <source>
        <dbReference type="SAM" id="Coils"/>
    </source>
</evidence>
<evidence type="ECO:0000256" key="2">
    <source>
        <dbReference type="SAM" id="MobiDB-lite"/>
    </source>
</evidence>
<feature type="region of interest" description="Disordered" evidence="2">
    <location>
        <begin position="476"/>
        <end position="563"/>
    </location>
</feature>
<feature type="compositionally biased region" description="Low complexity" evidence="2">
    <location>
        <begin position="338"/>
        <end position="358"/>
    </location>
</feature>
<dbReference type="InterPro" id="IPR010433">
    <property type="entry name" value="EIF-4B_pln"/>
</dbReference>
<feature type="compositionally biased region" description="Gly residues" evidence="2">
    <location>
        <begin position="117"/>
        <end position="134"/>
    </location>
</feature>
<dbReference type="PANTHER" id="PTHR32091">
    <property type="entry name" value="EUKARYOTIC TRANSLATION INITIATION FACTOR 4B"/>
    <property type="match status" value="1"/>
</dbReference>
<feature type="compositionally biased region" description="Gly residues" evidence="2">
    <location>
        <begin position="146"/>
        <end position="160"/>
    </location>
</feature>
<feature type="region of interest" description="Disordered" evidence="2">
    <location>
        <begin position="1"/>
        <end position="66"/>
    </location>
</feature>
<feature type="coiled-coil region" evidence="1">
    <location>
        <begin position="443"/>
        <end position="470"/>
    </location>
</feature>
<sequence length="563" mass="61130">MSKAWGGVGAWALDAERAEAEEREREAAELPPPSSFLAGQPDQSFPSLKEAATSSKQKKKKSVPIPLAQFNAGTFGAAAAGGRRDLAFESKGLTPDEMLRLPTGPRERSSEELEYGRLGGGFRSYGGGGGGPRGGFPSRRDNEGDGSWGGDGGGRRGYGGFNEDQRRGPSDRASDFDQPSRADEVDNWGSGKKPFVPSLAEGGRRDSYSSLGSGGSSRADEVDNWSSMKKPLPSKYPSFGSGFGDSRASDTDRRARDRDVASDTNRWGRSREGIMPNDQGRPKLILDPPKKDVGPSNEPSRSRPSPFGAARPREEILAEKGMDWRRMESDIESKKSSRPTSSHSSRPSSAQSSRAVSPGLQSSSAAAEVTDKPRQKANPFGDAKPREILLQEKGIDWKKIDMELEHRSVERSETNEEKVLKEEINSLKALTEGSERDIKGKFIKLSSEELSRLHEEIASKERDLELLVRELDDKVRFGQKASANARPGSGGGRSDTSSTRPPSRSGMSDGSRSIEIIDRPQSSSGNGDAWGRPMDGRRGFQGRKDKGFFDSRNGDRSSSRGGW</sequence>
<keyword evidence="4" id="KW-1185">Reference proteome</keyword>
<feature type="compositionally biased region" description="Basic and acidic residues" evidence="2">
    <location>
        <begin position="247"/>
        <end position="261"/>
    </location>
</feature>